<sequence>DKRRKGSAVTATNDKELREMLHKNEGRPLREVAVEVIQKERTPMAEKTKQLFAMLW</sequence>
<organism evidence="1">
    <name type="scientific">Tanacetum cinerariifolium</name>
    <name type="common">Dalmatian daisy</name>
    <name type="synonym">Chrysanthemum cinerariifolium</name>
    <dbReference type="NCBI Taxonomy" id="118510"/>
    <lineage>
        <taxon>Eukaryota</taxon>
        <taxon>Viridiplantae</taxon>
        <taxon>Streptophyta</taxon>
        <taxon>Embryophyta</taxon>
        <taxon>Tracheophyta</taxon>
        <taxon>Spermatophyta</taxon>
        <taxon>Magnoliopsida</taxon>
        <taxon>eudicotyledons</taxon>
        <taxon>Gunneridae</taxon>
        <taxon>Pentapetalae</taxon>
        <taxon>asterids</taxon>
        <taxon>campanulids</taxon>
        <taxon>Asterales</taxon>
        <taxon>Asteraceae</taxon>
        <taxon>Asteroideae</taxon>
        <taxon>Anthemideae</taxon>
        <taxon>Anthemidinae</taxon>
        <taxon>Tanacetum</taxon>
    </lineage>
</organism>
<feature type="non-terminal residue" evidence="1">
    <location>
        <position position="1"/>
    </location>
</feature>
<reference evidence="1" key="1">
    <citation type="journal article" date="2019" name="Sci. Rep.">
        <title>Draft genome of Tanacetum cinerariifolium, the natural source of mosquito coil.</title>
        <authorList>
            <person name="Yamashiro T."/>
            <person name="Shiraishi A."/>
            <person name="Satake H."/>
            <person name="Nakayama K."/>
        </authorList>
    </citation>
    <scope>NUCLEOTIDE SEQUENCE</scope>
</reference>
<protein>
    <submittedName>
        <fullName evidence="1">Uncharacterized protein</fullName>
    </submittedName>
</protein>
<proteinExistence type="predicted"/>
<accession>A0A699XU13</accession>
<name>A0A699XU13_TANCI</name>
<dbReference type="AlphaFoldDB" id="A0A699XU13"/>
<dbReference type="EMBL" id="BKCJ011877589">
    <property type="protein sequence ID" value="GFD60431.1"/>
    <property type="molecule type" value="Genomic_DNA"/>
</dbReference>
<evidence type="ECO:0000313" key="1">
    <source>
        <dbReference type="EMBL" id="GFD60431.1"/>
    </source>
</evidence>
<gene>
    <name evidence="1" type="ORF">Tci_932400</name>
</gene>
<comment type="caution">
    <text evidence="1">The sequence shown here is derived from an EMBL/GenBank/DDBJ whole genome shotgun (WGS) entry which is preliminary data.</text>
</comment>